<reference evidence="2" key="1">
    <citation type="submission" date="2016-11" db="UniProtKB">
        <authorList>
            <consortium name="WormBaseParasite"/>
        </authorList>
    </citation>
    <scope>IDENTIFICATION</scope>
    <source>
        <strain evidence="2">KR3021</strain>
    </source>
</reference>
<dbReference type="WBParaSite" id="RSKR_0000797400.1">
    <property type="protein sequence ID" value="RSKR_0000797400.1"/>
    <property type="gene ID" value="RSKR_0000797400"/>
</dbReference>
<evidence type="ECO:0000313" key="1">
    <source>
        <dbReference type="Proteomes" id="UP000095286"/>
    </source>
</evidence>
<proteinExistence type="predicted"/>
<accession>A0AC35U553</accession>
<protein>
    <submittedName>
        <fullName evidence="2">BHLH domain-containing protein</fullName>
    </submittedName>
</protein>
<organism evidence="1 2">
    <name type="scientific">Rhabditophanes sp. KR3021</name>
    <dbReference type="NCBI Taxonomy" id="114890"/>
    <lineage>
        <taxon>Eukaryota</taxon>
        <taxon>Metazoa</taxon>
        <taxon>Ecdysozoa</taxon>
        <taxon>Nematoda</taxon>
        <taxon>Chromadorea</taxon>
        <taxon>Rhabditida</taxon>
        <taxon>Tylenchina</taxon>
        <taxon>Panagrolaimomorpha</taxon>
        <taxon>Strongyloidoidea</taxon>
        <taxon>Alloionematidae</taxon>
        <taxon>Rhabditophanes</taxon>
    </lineage>
</organism>
<name>A0AC35U553_9BILA</name>
<sequence length="606" mass="66366">MSPEPGGGSCNDGRRKRQNSSSAGTNLHIRKTPGSMTKKNANSNVPATAILIRTRHNSTSAAQSLAEVAINKNLKLKRSPRLRTISLNTEDHKLYNERKPTASPSNSSESSCHSINDHQSSSSASSNKKAYNVIVMPTRASTRVTRGKVSHYKNVHQNFNNNSIRGCSPIGSSASNSISILPGSRQQHDQQNLMYSANSGSQNLPGSYSCSENLSNLRGNSHHQASPSGDVLGSLPRTIPSANGSSGGNSLASDSPLGNGFNKIVSSSAPASSFELDCMMRARTGTNSSQMTTMPMTPENESCRDRRKKDIHNMIERRRRYNINDRIKELGQMLPKSTAEEMKLNKGTILKASCDYIRQLQNEKDKFCRQNDQNQQKDLVVKKCHDRIRELEELLKNNGIQPPIGSSFEKNSNIHPAITKRIKQEAYDDYQTTNTSAPPTGSFNSKRFVSQLSNMQIAGSPLPNSQSHSFINNSINMPNGNGQANNMGQLMQGSSNYQFNNDNGRNESSNVTSEYGTPNGSSMNWNDMNQGKLNMENYNSDLMDDLSLFTNTNNAMIQGDAISGGLMNTSQMSPEISWDPCGFSPDAANNHSGSINEPGRLMSMDY</sequence>
<dbReference type="Proteomes" id="UP000095286">
    <property type="component" value="Unplaced"/>
</dbReference>
<evidence type="ECO:0000313" key="2">
    <source>
        <dbReference type="WBParaSite" id="RSKR_0000797400.1"/>
    </source>
</evidence>